<dbReference type="PANTHER" id="PTHR32060">
    <property type="entry name" value="TAIL-SPECIFIC PROTEASE"/>
    <property type="match status" value="1"/>
</dbReference>
<dbReference type="Gene3D" id="3.30.750.44">
    <property type="match status" value="1"/>
</dbReference>
<dbReference type="InterPro" id="IPR055210">
    <property type="entry name" value="CtpA/B_N"/>
</dbReference>
<dbReference type="Gene3D" id="2.30.42.10">
    <property type="match status" value="1"/>
</dbReference>
<dbReference type="Pfam" id="PF03572">
    <property type="entry name" value="Peptidase_S41"/>
    <property type="match status" value="1"/>
</dbReference>
<dbReference type="GO" id="GO:0007165">
    <property type="term" value="P:signal transduction"/>
    <property type="evidence" value="ECO:0007669"/>
    <property type="project" value="TreeGrafter"/>
</dbReference>
<evidence type="ECO:0000256" key="1">
    <source>
        <dbReference type="ARBA" id="ARBA00009179"/>
    </source>
</evidence>
<evidence type="ECO:0000256" key="3">
    <source>
        <dbReference type="ARBA" id="ARBA00022801"/>
    </source>
</evidence>
<dbReference type="InterPro" id="IPR041489">
    <property type="entry name" value="PDZ_6"/>
</dbReference>
<dbReference type="GO" id="GO:0008236">
    <property type="term" value="F:serine-type peptidase activity"/>
    <property type="evidence" value="ECO:0007669"/>
    <property type="project" value="UniProtKB-KW"/>
</dbReference>
<accession>A0A1G2CE66</accession>
<dbReference type="Proteomes" id="UP000176287">
    <property type="component" value="Unassembled WGS sequence"/>
</dbReference>
<dbReference type="InterPro" id="IPR005151">
    <property type="entry name" value="Tail-specific_protease"/>
</dbReference>
<keyword evidence="4 5" id="KW-0720">Serine protease</keyword>
<dbReference type="CDD" id="cd06782">
    <property type="entry name" value="cpPDZ_CPP-like"/>
    <property type="match status" value="1"/>
</dbReference>
<dbReference type="PROSITE" id="PS50106">
    <property type="entry name" value="PDZ"/>
    <property type="match status" value="1"/>
</dbReference>
<dbReference type="EMBL" id="MHKZ01000047">
    <property type="protein sequence ID" value="OGY99029.1"/>
    <property type="molecule type" value="Genomic_DNA"/>
</dbReference>
<evidence type="ECO:0000313" key="7">
    <source>
        <dbReference type="EMBL" id="OGY99029.1"/>
    </source>
</evidence>
<dbReference type="GO" id="GO:0030288">
    <property type="term" value="C:outer membrane-bounded periplasmic space"/>
    <property type="evidence" value="ECO:0007669"/>
    <property type="project" value="TreeGrafter"/>
</dbReference>
<dbReference type="InterPro" id="IPR036034">
    <property type="entry name" value="PDZ_sf"/>
</dbReference>
<dbReference type="SMART" id="SM00245">
    <property type="entry name" value="TSPc"/>
    <property type="match status" value="1"/>
</dbReference>
<dbReference type="InterPro" id="IPR004447">
    <property type="entry name" value="Peptidase_S41A"/>
</dbReference>
<evidence type="ECO:0000256" key="2">
    <source>
        <dbReference type="ARBA" id="ARBA00022670"/>
    </source>
</evidence>
<keyword evidence="3 5" id="KW-0378">Hydrolase</keyword>
<evidence type="ECO:0000256" key="4">
    <source>
        <dbReference type="ARBA" id="ARBA00022825"/>
    </source>
</evidence>
<dbReference type="GO" id="GO:0004175">
    <property type="term" value="F:endopeptidase activity"/>
    <property type="evidence" value="ECO:0007669"/>
    <property type="project" value="TreeGrafter"/>
</dbReference>
<dbReference type="SUPFAM" id="SSF50156">
    <property type="entry name" value="PDZ domain-like"/>
    <property type="match status" value="1"/>
</dbReference>
<reference evidence="7 8" key="1">
    <citation type="journal article" date="2016" name="Nat. Commun.">
        <title>Thousands of microbial genomes shed light on interconnected biogeochemical processes in an aquifer system.</title>
        <authorList>
            <person name="Anantharaman K."/>
            <person name="Brown C.T."/>
            <person name="Hug L.A."/>
            <person name="Sharon I."/>
            <person name="Castelle C.J."/>
            <person name="Probst A.J."/>
            <person name="Thomas B.C."/>
            <person name="Singh A."/>
            <person name="Wilkins M.J."/>
            <person name="Karaoz U."/>
            <person name="Brodie E.L."/>
            <person name="Williams K.H."/>
            <person name="Hubbard S.S."/>
            <person name="Banfield J.F."/>
        </authorList>
    </citation>
    <scope>NUCLEOTIDE SEQUENCE [LARGE SCALE GENOMIC DNA]</scope>
</reference>
<dbReference type="InterPro" id="IPR001478">
    <property type="entry name" value="PDZ"/>
</dbReference>
<gene>
    <name evidence="7" type="ORF">A3B13_03460</name>
</gene>
<protein>
    <recommendedName>
        <fullName evidence="6">PDZ domain-containing protein</fullName>
    </recommendedName>
</protein>
<name>A0A1G2CE66_9BACT</name>
<evidence type="ECO:0000256" key="5">
    <source>
        <dbReference type="RuleBase" id="RU004404"/>
    </source>
</evidence>
<dbReference type="CDD" id="cd07560">
    <property type="entry name" value="Peptidase_S41_CPP"/>
    <property type="match status" value="1"/>
</dbReference>
<comment type="similarity">
    <text evidence="1 5">Belongs to the peptidase S41A family.</text>
</comment>
<proteinExistence type="inferred from homology"/>
<dbReference type="Pfam" id="PF22694">
    <property type="entry name" value="CtpB_N-like"/>
    <property type="match status" value="1"/>
</dbReference>
<dbReference type="PANTHER" id="PTHR32060:SF30">
    <property type="entry name" value="CARBOXY-TERMINAL PROCESSING PROTEASE CTPA"/>
    <property type="match status" value="1"/>
</dbReference>
<dbReference type="AlphaFoldDB" id="A0A1G2CE66"/>
<comment type="caution">
    <text evidence="7">The sequence shown here is derived from an EMBL/GenBank/DDBJ whole genome shotgun (WGS) entry which is preliminary data.</text>
</comment>
<evidence type="ECO:0000259" key="6">
    <source>
        <dbReference type="PROSITE" id="PS50106"/>
    </source>
</evidence>
<dbReference type="STRING" id="1798649.A3B13_03460"/>
<dbReference type="Pfam" id="PF17820">
    <property type="entry name" value="PDZ_6"/>
    <property type="match status" value="1"/>
</dbReference>
<dbReference type="FunFam" id="2.30.42.10:FF:000063">
    <property type="entry name" value="Peptidase, S41 family"/>
    <property type="match status" value="1"/>
</dbReference>
<dbReference type="SUPFAM" id="SSF52096">
    <property type="entry name" value="ClpP/crotonase"/>
    <property type="match status" value="1"/>
</dbReference>
<dbReference type="SMART" id="SM00228">
    <property type="entry name" value="PDZ"/>
    <property type="match status" value="1"/>
</dbReference>
<sequence length="417" mass="45237">MFGEIKGKFGKKIILWVLTALLVAALLASGFALGFRYGKMFPQTITVNEISGTSSGQPGAVNFGTFWQAWDTINKNYLKASKTSAQDKVYGAISGLVGSLKDPYSVFLSPKDNDKFQEDVQGNFGGIGAEIGIKKNQLVIIAPLKDTPASRIGLKAGDMILSINSTSTDGMTVDEAVRLIRGPKNTQVTLAILREEWEKPKDFKITRETITIPTLDFTMKDENIAYVQLYTFNANADYLFYNAVSKAISGGAKGMILDLRNNPGGYLGVAVDLGGWFFPKNTLIVKEESRNGDVEELRASGNAALADLPVVVLINGGSASASEILAGALRDNRKIKLIGEKSFGKGTVQQLIPLSDDSTIKLTIAHWVLPSGKILDNGGLEPDIEVKITDDDIENKKDPQLDRAIEVIKKEMAKMKI</sequence>
<feature type="domain" description="PDZ" evidence="6">
    <location>
        <begin position="113"/>
        <end position="181"/>
    </location>
</feature>
<organism evidence="7 8">
    <name type="scientific">Candidatus Liptonbacteria bacterium RIFCSPLOWO2_01_FULL_45_15</name>
    <dbReference type="NCBI Taxonomy" id="1798649"/>
    <lineage>
        <taxon>Bacteria</taxon>
        <taxon>Candidatus Liptoniibacteriota</taxon>
    </lineage>
</organism>
<dbReference type="GO" id="GO:0006508">
    <property type="term" value="P:proteolysis"/>
    <property type="evidence" value="ECO:0007669"/>
    <property type="project" value="UniProtKB-KW"/>
</dbReference>
<dbReference type="Gene3D" id="3.90.226.10">
    <property type="entry name" value="2-enoyl-CoA Hydratase, Chain A, domain 1"/>
    <property type="match status" value="1"/>
</dbReference>
<dbReference type="InterPro" id="IPR029045">
    <property type="entry name" value="ClpP/crotonase-like_dom_sf"/>
</dbReference>
<evidence type="ECO:0000313" key="8">
    <source>
        <dbReference type="Proteomes" id="UP000176287"/>
    </source>
</evidence>
<keyword evidence="2 5" id="KW-0645">Protease</keyword>
<dbReference type="NCBIfam" id="TIGR00225">
    <property type="entry name" value="prc"/>
    <property type="match status" value="1"/>
</dbReference>